<accession>A0ABQ6AMD7</accession>
<sequence length="373" mass="42000">MELASLATLSSHELPLHRAQFPAPYEKLITTSTHIHRYYGHSPLLCYGEYVRECLNKPHHLSVYLEQRESHSWYGCVMDADGVLQEKGGSFSLLMDVFSYDIHQAKHVYTSSTLPSLEGMDEKQIEPVSQPLFDEGTLSPYRLTKFKAKGNRINTIVFLMMVMGAGVFFLMPEDAPPKPVVITLSPEAQWLSTYQDAVIPSTALNNAERALVMGALMPDGVEANKIVLNDKRLDMSLTLLNTSNRKEWAQWQQRHPTQMSYYSKKEGGFHLPLATYHAYRELPIYNKENEQQLIQQWQLLGIVVALMPEASSTTQRRLHDYQLTLTGLPLGALSTLSESLQSPMLTLNQLDLSLDKGALLSGQLHLTLQGVTP</sequence>
<keyword evidence="1" id="KW-0812">Transmembrane</keyword>
<dbReference type="RefSeq" id="WP_146107814.1">
    <property type="nucleotide sequence ID" value="NZ_BSOU01000014.1"/>
</dbReference>
<dbReference type="Proteomes" id="UP001156660">
    <property type="component" value="Unassembled WGS sequence"/>
</dbReference>
<evidence type="ECO:0000313" key="2">
    <source>
        <dbReference type="EMBL" id="GLR76823.1"/>
    </source>
</evidence>
<keyword evidence="3" id="KW-1185">Reference proteome</keyword>
<keyword evidence="1" id="KW-1133">Transmembrane helix</keyword>
<keyword evidence="1" id="KW-0472">Membrane</keyword>
<evidence type="ECO:0000256" key="1">
    <source>
        <dbReference type="SAM" id="Phobius"/>
    </source>
</evidence>
<name>A0ABQ6AMD7_9GAMM</name>
<dbReference type="EMBL" id="BSOU01000014">
    <property type="protein sequence ID" value="GLR76823.1"/>
    <property type="molecule type" value="Genomic_DNA"/>
</dbReference>
<organism evidence="2 3">
    <name type="scientific">Aliivibrio sifiae</name>
    <dbReference type="NCBI Taxonomy" id="566293"/>
    <lineage>
        <taxon>Bacteria</taxon>
        <taxon>Pseudomonadati</taxon>
        <taxon>Pseudomonadota</taxon>
        <taxon>Gammaproteobacteria</taxon>
        <taxon>Vibrionales</taxon>
        <taxon>Vibrionaceae</taxon>
        <taxon>Aliivibrio</taxon>
    </lineage>
</organism>
<gene>
    <name evidence="2" type="ORF">GCM10007855_36980</name>
</gene>
<evidence type="ECO:0000313" key="3">
    <source>
        <dbReference type="Proteomes" id="UP001156660"/>
    </source>
</evidence>
<feature type="transmembrane region" description="Helical" evidence="1">
    <location>
        <begin position="153"/>
        <end position="171"/>
    </location>
</feature>
<proteinExistence type="predicted"/>
<reference evidence="3" key="1">
    <citation type="journal article" date="2019" name="Int. J. Syst. Evol. Microbiol.">
        <title>The Global Catalogue of Microorganisms (GCM) 10K type strain sequencing project: providing services to taxonomists for standard genome sequencing and annotation.</title>
        <authorList>
            <consortium name="The Broad Institute Genomics Platform"/>
            <consortium name="The Broad Institute Genome Sequencing Center for Infectious Disease"/>
            <person name="Wu L."/>
            <person name="Ma J."/>
        </authorList>
    </citation>
    <scope>NUCLEOTIDE SEQUENCE [LARGE SCALE GENOMIC DNA]</scope>
    <source>
        <strain evidence="3">NBRC 105001</strain>
    </source>
</reference>
<protein>
    <submittedName>
        <fullName evidence="2">Uncharacterized protein</fullName>
    </submittedName>
</protein>
<comment type="caution">
    <text evidence="2">The sequence shown here is derived from an EMBL/GenBank/DDBJ whole genome shotgun (WGS) entry which is preliminary data.</text>
</comment>